<name>A0AAV4I646_9GAST</name>
<feature type="compositionally biased region" description="Basic and acidic residues" evidence="1">
    <location>
        <begin position="371"/>
        <end position="383"/>
    </location>
</feature>
<dbReference type="EMBL" id="BMAT01009404">
    <property type="protein sequence ID" value="GFS05732.1"/>
    <property type="molecule type" value="Genomic_DNA"/>
</dbReference>
<feature type="compositionally biased region" description="Polar residues" evidence="1">
    <location>
        <begin position="1429"/>
        <end position="1438"/>
    </location>
</feature>
<feature type="region of interest" description="Disordered" evidence="1">
    <location>
        <begin position="366"/>
        <end position="398"/>
    </location>
</feature>
<feature type="compositionally biased region" description="Basic and acidic residues" evidence="1">
    <location>
        <begin position="177"/>
        <end position="189"/>
    </location>
</feature>
<accession>A0AAV4I646</accession>
<feature type="compositionally biased region" description="Polar residues" evidence="1">
    <location>
        <begin position="1476"/>
        <end position="1506"/>
    </location>
</feature>
<sequence length="1631" mass="178808">MLQKSSHVENDVMHEKKYNRAWFANQEHCETMPPKEEACYPSSSSVYRKPEVEGLKVNSNKHSSIYPSLIYNRESFVKSWKPHNEQIDKKLQKQNDEHMSKFCIENPVLAKGTDSLDDLSYSEMNAKKMVDLDSESDSEMKANKLETPKRHQSLMIETKCTDKPSHIFANNMTPTSIRKESSETKHKGLNDLYHGIGSNKFQPSASASRPTEKEQREKVPTPKPNGCNTSWFVTSAQDSLPAVQTNSDCAVQDSFYGNQGNINVTLPSAPPSEDVSEASASVSLNSWSSHHAGLAPVHETHEKPAFPQGFLLTPDAHKNQQPTLSPLAQPVYTNQMSQNIRHTQYPVESRQQYPELPLSIIRLIQGQQQTRNDHQQQHGEKFSRLHGPPSAQHPIPSTHENLQNEQQRHLLVGSHHPLPAYYYSPEQETKQLTSTYGKSQLPFFDNSAALGQNQVSTLRSENLNAFQENICVKNAHPFNIQIKDQTISVERNQPPVPPTSCMDIKDPSTHLSCSKQDSRSSDTLADLSSWHASLGQAPSSSTAVQMPMQQHLPATPVASNTLKHMQPESPGCHQDISSEKFQRAEQVPPLPVRSTSKHGGLQNHDDSLAQMVRAQLDSIYNNISSVQQSHQQASSRRYTDMPLSGSSTLASGSTLATHGLSHAYVEQLILEAVSRAAQEAYQHGRKIDEQKSTVLKENTCTTTSKTQAPNEIQQVSPTPDIPLIMSQWVTTVASMLPSLAEVEGYIDYTIDQLGHALYAEIESIVLGGSTPPSIVDTQQKGNAALSSCRASKMSPPVSPVKKNPQPSDLNIQIPINPHSSIQPYAPNSFLSPQPTAQMSSDSHHNLSAINPKSSVSPSSTEQAHLDFTKKSVPNLTASEHLWQPADQKSFVNVSKLYQALPKFDQYSFTARKISQENTAQNSQGHATHMFHNHTSSINMMTNKGIQNAPDSDRSDFITCTNPETPSSHPCSINRSCGLSEETRAKLANLSQQYEQTSEGMLATHTVPGESMITVPGNEYRGSIAKSPLRVDSQTNTNQILVPLRQNIDILAQNLSTTTVSGSNSSVETHHKTSSSVYSPNTESAPASIFCSTDDQKKKICNGARSSHHKAPGVSRSQGYVGGRVYPRLNTNSFHALSPKGARRFRKVSGRANRSEEDGGTPSELLSSFIEEDVEDSTDGDSYLAEQAYATFKNSSTTAAVSQASDTSGLSEAALERASAAFSGGKQSFEHCRSQSKDLDKTCLIPDSKTSSIKDTSLEGSATGLPPATSIIPVKPKRPAPAIPTVAKQQVGWPRETNGKIVSQSVRSGQSNIPTTSVEMANQKPVPCRPAPPIPVTKKSGLPNQGFVMGMTNLFDQRARSMSISPPRAVHRPAPKAPPQPSGSTLPQRNDTLSTERTQSSRQVAEKVNSLNTSDINKKANKLVHKDSTQFHTSNQNPGTRPFSEAFKGQVDRKSHTPVNPIRVQSPSTKPELFHTKNVTSTGRHSSKENMQASSKGPSNTPAHLINTNQAPSFKMYSSAPLKKPKCSEHRRQEQVHDIHLLAPNRLDKDFSRFPASLEKPFTQSAQPINSNSLTQGNSNSLFKLSRGQSQDKDKFSVTGATTRIVLPSDLSSPTKPATKKGKKRPVLEPAV</sequence>
<evidence type="ECO:0000256" key="1">
    <source>
        <dbReference type="SAM" id="MobiDB-lite"/>
    </source>
</evidence>
<proteinExistence type="predicted"/>
<feature type="region of interest" description="Disordered" evidence="1">
    <location>
        <begin position="175"/>
        <end position="227"/>
    </location>
</feature>
<evidence type="ECO:0000313" key="3">
    <source>
        <dbReference type="Proteomes" id="UP000762676"/>
    </source>
</evidence>
<feature type="compositionally biased region" description="Polar residues" evidence="1">
    <location>
        <begin position="1381"/>
        <end position="1414"/>
    </location>
</feature>
<feature type="region of interest" description="Disordered" evidence="1">
    <location>
        <begin position="822"/>
        <end position="863"/>
    </location>
</feature>
<feature type="compositionally biased region" description="Polar residues" evidence="1">
    <location>
        <begin position="828"/>
        <end position="862"/>
    </location>
</feature>
<gene>
    <name evidence="2" type="ORF">ElyMa_004688900</name>
</gene>
<feature type="region of interest" description="Disordered" evidence="1">
    <location>
        <begin position="1561"/>
        <end position="1631"/>
    </location>
</feature>
<feature type="region of interest" description="Disordered" evidence="1">
    <location>
        <begin position="780"/>
        <end position="806"/>
    </location>
</feature>
<feature type="region of interest" description="Disordered" evidence="1">
    <location>
        <begin position="1363"/>
        <end position="1506"/>
    </location>
</feature>
<evidence type="ECO:0000313" key="2">
    <source>
        <dbReference type="EMBL" id="GFS05732.1"/>
    </source>
</evidence>
<feature type="region of interest" description="Disordered" evidence="1">
    <location>
        <begin position="1058"/>
        <end position="1083"/>
    </location>
</feature>
<feature type="compositionally biased region" description="Polar residues" evidence="1">
    <location>
        <begin position="780"/>
        <end position="789"/>
    </location>
</feature>
<feature type="compositionally biased region" description="Polar residues" evidence="1">
    <location>
        <begin position="199"/>
        <end position="209"/>
    </location>
</feature>
<organism evidence="2 3">
    <name type="scientific">Elysia marginata</name>
    <dbReference type="NCBI Taxonomy" id="1093978"/>
    <lineage>
        <taxon>Eukaryota</taxon>
        <taxon>Metazoa</taxon>
        <taxon>Spiralia</taxon>
        <taxon>Lophotrochozoa</taxon>
        <taxon>Mollusca</taxon>
        <taxon>Gastropoda</taxon>
        <taxon>Heterobranchia</taxon>
        <taxon>Euthyneura</taxon>
        <taxon>Panpulmonata</taxon>
        <taxon>Sacoglossa</taxon>
        <taxon>Placobranchoidea</taxon>
        <taxon>Plakobranchidae</taxon>
        <taxon>Elysia</taxon>
    </lineage>
</organism>
<protein>
    <submittedName>
        <fullName evidence="2">Uncharacterized protein</fullName>
    </submittedName>
</protein>
<feature type="region of interest" description="Disordered" evidence="1">
    <location>
        <begin position="580"/>
        <end position="601"/>
    </location>
</feature>
<keyword evidence="3" id="KW-1185">Reference proteome</keyword>
<feature type="compositionally biased region" description="Basic and acidic residues" evidence="1">
    <location>
        <begin position="210"/>
        <end position="220"/>
    </location>
</feature>
<feature type="region of interest" description="Disordered" evidence="1">
    <location>
        <begin position="498"/>
        <end position="520"/>
    </location>
</feature>
<comment type="caution">
    <text evidence="2">The sequence shown here is derived from an EMBL/GenBank/DDBJ whole genome shotgun (WGS) entry which is preliminary data.</text>
</comment>
<feature type="compositionally biased region" description="Polar residues" evidence="1">
    <location>
        <begin position="1561"/>
        <end position="1588"/>
    </location>
</feature>
<feature type="region of interest" description="Disordered" evidence="1">
    <location>
        <begin position="1253"/>
        <end position="1276"/>
    </location>
</feature>
<reference evidence="2 3" key="1">
    <citation type="journal article" date="2021" name="Elife">
        <title>Chloroplast acquisition without the gene transfer in kleptoplastic sea slugs, Plakobranchus ocellatus.</title>
        <authorList>
            <person name="Maeda T."/>
            <person name="Takahashi S."/>
            <person name="Yoshida T."/>
            <person name="Shimamura S."/>
            <person name="Takaki Y."/>
            <person name="Nagai Y."/>
            <person name="Toyoda A."/>
            <person name="Suzuki Y."/>
            <person name="Arimoto A."/>
            <person name="Ishii H."/>
            <person name="Satoh N."/>
            <person name="Nishiyama T."/>
            <person name="Hasebe M."/>
            <person name="Maruyama T."/>
            <person name="Minagawa J."/>
            <person name="Obokata J."/>
            <person name="Shigenobu S."/>
        </authorList>
    </citation>
    <scope>NUCLEOTIDE SEQUENCE [LARGE SCALE GENOMIC DNA]</scope>
</reference>
<feature type="region of interest" description="Disordered" evidence="1">
    <location>
        <begin position="1144"/>
        <end position="1163"/>
    </location>
</feature>
<feature type="compositionally biased region" description="Polar residues" evidence="1">
    <location>
        <begin position="1073"/>
        <end position="1083"/>
    </location>
</feature>
<dbReference type="Proteomes" id="UP000762676">
    <property type="component" value="Unassembled WGS sequence"/>
</dbReference>